<comment type="pathway">
    <text evidence="1">tRNA modification.</text>
</comment>
<dbReference type="CDD" id="cd04301">
    <property type="entry name" value="NAT_SF"/>
    <property type="match status" value="1"/>
</dbReference>
<comment type="cofactor">
    <cofactor evidence="15">
        <name>[4Fe-4S] cluster</name>
        <dbReference type="ChEBI" id="CHEBI:49883"/>
    </cofactor>
    <text evidence="15">Binds 1 [4Fe-4S] cluster. The cluster is coordinated with 3 cysteines and an exchangeable S-adenosyl-L-methionine.</text>
</comment>
<dbReference type="GO" id="GO:0002926">
    <property type="term" value="P:tRNA wobble base 5-methoxycarbonylmethyl-2-thiouridinylation"/>
    <property type="evidence" value="ECO:0007669"/>
    <property type="project" value="TreeGrafter"/>
</dbReference>
<dbReference type="InterPro" id="IPR000182">
    <property type="entry name" value="GNAT_dom"/>
</dbReference>
<evidence type="ECO:0000256" key="13">
    <source>
        <dbReference type="ARBA" id="ARBA00044771"/>
    </source>
</evidence>
<keyword evidence="9" id="KW-0694">RNA-binding</keyword>
<dbReference type="InterPro" id="IPR032432">
    <property type="entry name" value="Radical_SAM_C"/>
</dbReference>
<evidence type="ECO:0000256" key="10">
    <source>
        <dbReference type="ARBA" id="ARBA00023004"/>
    </source>
</evidence>
<dbReference type="PIRSF" id="PIRSF005669">
    <property type="entry name" value="Hist_AcTrfase_ELP3"/>
    <property type="match status" value="1"/>
</dbReference>
<dbReference type="GO" id="GO:0000049">
    <property type="term" value="F:tRNA binding"/>
    <property type="evidence" value="ECO:0007669"/>
    <property type="project" value="UniProtKB-KW"/>
</dbReference>
<feature type="binding site" evidence="15">
    <location>
        <position position="109"/>
    </location>
    <ligand>
        <name>[4Fe-4S] cluster</name>
        <dbReference type="ChEBI" id="CHEBI:49883"/>
        <note>4Fe-4S-S-AdoMet</note>
    </ligand>
</feature>
<dbReference type="SUPFAM" id="SSF102114">
    <property type="entry name" value="Radical SAM enzymes"/>
    <property type="match status" value="1"/>
</dbReference>
<dbReference type="SUPFAM" id="SSF55729">
    <property type="entry name" value="Acyl-CoA N-acyltransferases (Nat)"/>
    <property type="match status" value="1"/>
</dbReference>
<dbReference type="Pfam" id="PF00583">
    <property type="entry name" value="Acetyltransf_1"/>
    <property type="match status" value="1"/>
</dbReference>
<dbReference type="Gene3D" id="3.30.750.200">
    <property type="match status" value="1"/>
</dbReference>
<evidence type="ECO:0000256" key="12">
    <source>
        <dbReference type="ARBA" id="ARBA00023315"/>
    </source>
</evidence>
<dbReference type="InterPro" id="IPR034687">
    <property type="entry name" value="ELP3-like"/>
</dbReference>
<dbReference type="InterPro" id="IPR016181">
    <property type="entry name" value="Acyl_CoA_acyltransferase"/>
</dbReference>
<dbReference type="EC" id="2.3.1.311" evidence="13"/>
<keyword evidence="3" id="KW-0004">4Fe-4S</keyword>
<sequence>MFPLVVDTHPTRPLRCKRDDTDAQMFEPACREILEQILNHGITSERELDAAKKRVSAKYKLPSLPKNSEILLLCSADERARAIHLLQRKSVRTISGVAVVAVMTSPYPCPHGACIPCPGGPASAFQTPQSYMGREPATMRAIQCGYDPYEQVAVRLRQLQSIGHPVDKVELIVMGGTFTARLPDYQQWFVGRSISAMNDFGGAGVADQEINLDTDLDIESIIATNETAAVRNIGITFETRPDHLSTVEIDRLLEMGATKVEVGVQSIYDRVLEKIDRGHTVQDAIAANKRLRESGLKVGFHIMIGLPGSDASDDRNMFKTLFSDPAFCPDHLKIYPTLVTEGTVLHQWWQDGSYQSLDNDSAIGLLADIKSVLPKWVRLQRIQRDIPAQQIAAGVTKSNIRQLAEERLRSMGGSCRCIRCREVGHASLRGRAPEKIELLTETYSACGGTEHFISFEDRGNNILIGFLRLRFPDSPHRIELANAALVRELVVYGRMVSLGAESSPRKDQWQHRGYGRELLAAAEDLASGHGFSKIAVTSGIGVREYYRTRGYVREGAYMVKYL</sequence>
<dbReference type="InterPro" id="IPR058240">
    <property type="entry name" value="rSAM_sf"/>
</dbReference>
<feature type="binding site" evidence="15">
    <location>
        <position position="117"/>
    </location>
    <ligand>
        <name>[4Fe-4S] cluster</name>
        <dbReference type="ChEBI" id="CHEBI:49883"/>
        <note>4Fe-4S-S-AdoMet</note>
    </ligand>
</feature>
<dbReference type="NCBIfam" id="TIGR01211">
    <property type="entry name" value="ELP3"/>
    <property type="match status" value="1"/>
</dbReference>
<reference evidence="17" key="1">
    <citation type="submission" date="2020-06" db="EMBL/GenBank/DDBJ databases">
        <title>Unique genomic features of the anaerobic methanotrophic archaea.</title>
        <authorList>
            <person name="Chadwick G.L."/>
            <person name="Skennerton C.T."/>
            <person name="Laso-Perez R."/>
            <person name="Leu A.O."/>
            <person name="Speth D.R."/>
            <person name="Yu H."/>
            <person name="Morgan-Lang C."/>
            <person name="Hatzenpichler R."/>
            <person name="Goudeau D."/>
            <person name="Malmstrom R."/>
            <person name="Brazelton W.J."/>
            <person name="Woyke T."/>
            <person name="Hallam S.J."/>
            <person name="Tyson G.W."/>
            <person name="Wegener G."/>
            <person name="Boetius A."/>
            <person name="Orphan V."/>
        </authorList>
    </citation>
    <scope>NUCLEOTIDE SEQUENCE</scope>
</reference>
<dbReference type="GO" id="GO:0106261">
    <property type="term" value="F:tRNA uridine(34) acetyltransferase activity"/>
    <property type="evidence" value="ECO:0007669"/>
    <property type="project" value="UniProtKB-EC"/>
</dbReference>
<keyword evidence="10 15" id="KW-0408">Iron</keyword>
<dbReference type="InterPro" id="IPR039661">
    <property type="entry name" value="ELP3"/>
</dbReference>
<evidence type="ECO:0000256" key="5">
    <source>
        <dbReference type="ARBA" id="ARBA00022679"/>
    </source>
</evidence>
<dbReference type="Gene3D" id="3.40.630.30">
    <property type="match status" value="1"/>
</dbReference>
<comment type="catalytic activity">
    <reaction evidence="14">
        <text>uridine(34) in tRNA + acetyl-CoA + S-adenosyl-L-methionine + H2O = 5-(carboxymethyl)uridine(34) in tRNA + 5'-deoxyadenosine + L-methionine + CoA + 2 H(+)</text>
        <dbReference type="Rhea" id="RHEA:61020"/>
        <dbReference type="Rhea" id="RHEA-COMP:10407"/>
        <dbReference type="Rhea" id="RHEA-COMP:11727"/>
        <dbReference type="ChEBI" id="CHEBI:15377"/>
        <dbReference type="ChEBI" id="CHEBI:15378"/>
        <dbReference type="ChEBI" id="CHEBI:17319"/>
        <dbReference type="ChEBI" id="CHEBI:57287"/>
        <dbReference type="ChEBI" id="CHEBI:57288"/>
        <dbReference type="ChEBI" id="CHEBI:57844"/>
        <dbReference type="ChEBI" id="CHEBI:59789"/>
        <dbReference type="ChEBI" id="CHEBI:65315"/>
        <dbReference type="ChEBI" id="CHEBI:74882"/>
        <dbReference type="EC" id="2.3.1.311"/>
    </reaction>
    <physiologicalReaction direction="left-to-right" evidence="14">
        <dbReference type="Rhea" id="RHEA:61021"/>
    </physiologicalReaction>
</comment>
<dbReference type="InterPro" id="IPR007197">
    <property type="entry name" value="rSAM"/>
</dbReference>
<evidence type="ECO:0000256" key="4">
    <source>
        <dbReference type="ARBA" id="ARBA00022555"/>
    </source>
</evidence>
<dbReference type="GO" id="GO:0046872">
    <property type="term" value="F:metal ion binding"/>
    <property type="evidence" value="ECO:0007669"/>
    <property type="project" value="UniProtKB-KW"/>
</dbReference>
<dbReference type="GO" id="GO:0005737">
    <property type="term" value="C:cytoplasm"/>
    <property type="evidence" value="ECO:0007669"/>
    <property type="project" value="TreeGrafter"/>
</dbReference>
<evidence type="ECO:0000256" key="11">
    <source>
        <dbReference type="ARBA" id="ARBA00023014"/>
    </source>
</evidence>
<dbReference type="SFLD" id="SFLDF00344">
    <property type="entry name" value="ELP3-like"/>
    <property type="match status" value="1"/>
</dbReference>
<accession>A0A7G9Y435</accession>
<keyword evidence="8 15" id="KW-0479">Metal-binding</keyword>
<evidence type="ECO:0000256" key="9">
    <source>
        <dbReference type="ARBA" id="ARBA00022884"/>
    </source>
</evidence>
<keyword evidence="4" id="KW-0820">tRNA-binding</keyword>
<evidence type="ECO:0000256" key="15">
    <source>
        <dbReference type="PIRSR" id="PIRSR005669-1"/>
    </source>
</evidence>
<gene>
    <name evidence="17" type="ORF">JGNACFCI_00006</name>
</gene>
<organism evidence="17">
    <name type="scientific">Candidatus Methanogaster sp. ANME-2c ERB4</name>
    <dbReference type="NCBI Taxonomy" id="2759911"/>
    <lineage>
        <taxon>Archaea</taxon>
        <taxon>Methanobacteriati</taxon>
        <taxon>Methanobacteriota</taxon>
        <taxon>Stenosarchaea group</taxon>
        <taxon>Methanomicrobia</taxon>
        <taxon>Methanosarcinales</taxon>
        <taxon>ANME-2 cluster</taxon>
        <taxon>Candidatus Methanogasteraceae</taxon>
        <taxon>Candidatus Methanogaster</taxon>
    </lineage>
</organism>
<dbReference type="PROSITE" id="PS51918">
    <property type="entry name" value="RADICAL_SAM"/>
    <property type="match status" value="1"/>
</dbReference>
<dbReference type="Pfam" id="PF23613">
    <property type="entry name" value="ELP3_N"/>
    <property type="match status" value="1"/>
</dbReference>
<keyword evidence="11 15" id="KW-0411">Iron-sulfur</keyword>
<dbReference type="Pfam" id="PF16199">
    <property type="entry name" value="Radical_SAM_C"/>
    <property type="match status" value="1"/>
</dbReference>
<keyword evidence="12 17" id="KW-0012">Acyltransferase</keyword>
<name>A0A7G9Y435_9EURY</name>
<keyword evidence="6" id="KW-0949">S-adenosyl-L-methionine</keyword>
<dbReference type="AlphaFoldDB" id="A0A7G9Y435"/>
<evidence type="ECO:0000256" key="3">
    <source>
        <dbReference type="ARBA" id="ARBA00022485"/>
    </source>
</evidence>
<dbReference type="GO" id="GO:0051539">
    <property type="term" value="F:4 iron, 4 sulfur cluster binding"/>
    <property type="evidence" value="ECO:0007669"/>
    <property type="project" value="UniProtKB-KW"/>
</dbReference>
<dbReference type="EMBL" id="MT630762">
    <property type="protein sequence ID" value="QNO42769.1"/>
    <property type="molecule type" value="Genomic_DNA"/>
</dbReference>
<evidence type="ECO:0000313" key="17">
    <source>
        <dbReference type="EMBL" id="QNO42769.1"/>
    </source>
</evidence>
<evidence type="ECO:0000256" key="7">
    <source>
        <dbReference type="ARBA" id="ARBA00022694"/>
    </source>
</evidence>
<evidence type="ECO:0000256" key="2">
    <source>
        <dbReference type="ARBA" id="ARBA00005494"/>
    </source>
</evidence>
<dbReference type="PANTHER" id="PTHR11135:SF7">
    <property type="entry name" value="TRNA URIDINE(34) ACETYLTRANSFERASE"/>
    <property type="match status" value="1"/>
</dbReference>
<dbReference type="PANTHER" id="PTHR11135">
    <property type="entry name" value="HISTONE ACETYLTRANSFERASE-RELATED"/>
    <property type="match status" value="1"/>
</dbReference>
<dbReference type="CDD" id="cd01335">
    <property type="entry name" value="Radical_SAM"/>
    <property type="match status" value="1"/>
</dbReference>
<dbReference type="SMART" id="SM00729">
    <property type="entry name" value="Elp3"/>
    <property type="match status" value="1"/>
</dbReference>
<keyword evidence="7" id="KW-0819">tRNA processing</keyword>
<comment type="similarity">
    <text evidence="2">Belongs to the ELP3 family.</text>
</comment>
<evidence type="ECO:0000256" key="1">
    <source>
        <dbReference type="ARBA" id="ARBA00005217"/>
    </source>
</evidence>
<protein>
    <recommendedName>
        <fullName evidence="13">tRNA carboxymethyluridine synthase</fullName>
        <ecNumber evidence="13">2.3.1.311</ecNumber>
    </recommendedName>
</protein>
<evidence type="ECO:0000256" key="14">
    <source>
        <dbReference type="ARBA" id="ARBA00047372"/>
    </source>
</evidence>
<keyword evidence="5 17" id="KW-0808">Transferase</keyword>
<dbReference type="InterPro" id="IPR006638">
    <property type="entry name" value="Elp3/MiaA/NifB-like_rSAM"/>
</dbReference>
<dbReference type="SFLD" id="SFLDG01086">
    <property type="entry name" value="elongater_protein-like"/>
    <property type="match status" value="1"/>
</dbReference>
<evidence type="ECO:0000259" key="16">
    <source>
        <dbReference type="PROSITE" id="PS51918"/>
    </source>
</evidence>
<dbReference type="InterPro" id="IPR056591">
    <property type="entry name" value="ELP3-like_N"/>
</dbReference>
<proteinExistence type="inferred from homology"/>
<feature type="domain" description="Radical SAM core" evidence="16">
    <location>
        <begin position="92"/>
        <end position="389"/>
    </location>
</feature>
<dbReference type="SFLD" id="SFLDS00029">
    <property type="entry name" value="Radical_SAM"/>
    <property type="match status" value="1"/>
</dbReference>
<evidence type="ECO:0000256" key="6">
    <source>
        <dbReference type="ARBA" id="ARBA00022691"/>
    </source>
</evidence>
<evidence type="ECO:0000256" key="8">
    <source>
        <dbReference type="ARBA" id="ARBA00022723"/>
    </source>
</evidence>
<dbReference type="Pfam" id="PF04055">
    <property type="entry name" value="Radical_SAM"/>
    <property type="match status" value="1"/>
</dbReference>
<feature type="binding site" evidence="15">
    <location>
        <position position="114"/>
    </location>
    <ligand>
        <name>[4Fe-4S] cluster</name>
        <dbReference type="ChEBI" id="CHEBI:49883"/>
        <note>4Fe-4S-S-AdoMet</note>
    </ligand>
</feature>